<organism evidence="2 3">
    <name type="scientific">Beihai hermit crab virus 4</name>
    <dbReference type="NCBI Taxonomy" id="1922391"/>
    <lineage>
        <taxon>Viruses</taxon>
        <taxon>Riboviria</taxon>
        <taxon>Orthornavirae</taxon>
        <taxon>Pisuviricota</taxon>
        <taxon>Pisoniviricetes</taxon>
        <taxon>Nidovirales</taxon>
        <taxon>Ronidovirineae</taxon>
        <taxon>Euroniviridae</taxon>
        <taxon>Ceronivirinae</taxon>
        <taxon>Paguronivirus</taxon>
        <taxon>Behecravirus</taxon>
        <taxon>Paguronivirus eremitae</taxon>
        <taxon>Paguronivirus 1</taxon>
    </lineage>
</organism>
<name>A0A1L3KIU9_9NIDO</name>
<proteinExistence type="predicted"/>
<protein>
    <submittedName>
        <fullName evidence="2">Uncharacterized protein</fullName>
    </submittedName>
</protein>
<dbReference type="GeneID" id="30745588"/>
<sequence>MNRGYMNYGGRGGGYRGPPRGGFRGPPRGRRPQGGGRVFYNSNRIQNGPPRRNNNFNRKGGAQTSPDLVGAMISSKNNVQIPVAQNVAIKSGNITILGKTIKDIVEHKPSHTPAMLVKDDKGTEFHITPIGTIVEKPAVPSTAHEFLAMGATYEICKGAAKAVTDGKGTLEYPKPGDFKQKSLELTPKAKTQYVQKAIKSARKRS</sequence>
<evidence type="ECO:0000256" key="1">
    <source>
        <dbReference type="SAM" id="MobiDB-lite"/>
    </source>
</evidence>
<dbReference type="KEGG" id="vg:30745588"/>
<feature type="compositionally biased region" description="Low complexity" evidence="1">
    <location>
        <begin position="47"/>
        <end position="61"/>
    </location>
</feature>
<feature type="region of interest" description="Disordered" evidence="1">
    <location>
        <begin position="1"/>
        <end position="67"/>
    </location>
</feature>
<accession>A0A1L3KIU9</accession>
<evidence type="ECO:0000313" key="3">
    <source>
        <dbReference type="Proteomes" id="UP000203544"/>
    </source>
</evidence>
<reference evidence="2 3" key="1">
    <citation type="journal article" date="2016" name="Nature">
        <title>Redefining the invertebrate RNA virosphere.</title>
        <authorList>
            <person name="Shi M."/>
            <person name="Lin X.D."/>
            <person name="Tian J.H."/>
            <person name="Chen L.J."/>
            <person name="Chen X."/>
            <person name="Li C.X."/>
            <person name="Qin X.C."/>
            <person name="Li J."/>
            <person name="Cao J.P."/>
            <person name="Eden J.S."/>
            <person name="Buchmann J."/>
            <person name="Wang W."/>
            <person name="Xu J."/>
            <person name="Holmes E.C."/>
            <person name="Zhang Y.Z."/>
        </authorList>
    </citation>
    <scope>NUCLEOTIDE SEQUENCE [LARGE SCALE GENOMIC DNA]</scope>
    <source>
        <strain evidence="2 3">BHJJX25971</strain>
    </source>
</reference>
<keyword evidence="3" id="KW-1185">Reference proteome</keyword>
<feature type="compositionally biased region" description="Gly residues" evidence="1">
    <location>
        <begin position="7"/>
        <end position="24"/>
    </location>
</feature>
<dbReference type="RefSeq" id="YP_009333329.1">
    <property type="nucleotide sequence ID" value="NC_032490.1"/>
</dbReference>
<dbReference type="Proteomes" id="UP000203544">
    <property type="component" value="Segment"/>
</dbReference>
<dbReference type="EMBL" id="KX883627">
    <property type="protein sequence ID" value="APG77313.1"/>
    <property type="molecule type" value="Genomic_RNA"/>
</dbReference>
<evidence type="ECO:0000313" key="2">
    <source>
        <dbReference type="EMBL" id="APG77313.1"/>
    </source>
</evidence>